<protein>
    <recommendedName>
        <fullName evidence="3">SAM-dependent MTase RsmB/NOP-type domain-containing protein</fullName>
    </recommendedName>
</protein>
<dbReference type="Gene3D" id="3.40.50.150">
    <property type="entry name" value="Vaccinia Virus protein VP39"/>
    <property type="match status" value="1"/>
</dbReference>
<dbReference type="GO" id="GO:0008168">
    <property type="term" value="F:methyltransferase activity"/>
    <property type="evidence" value="ECO:0007669"/>
    <property type="project" value="UniProtKB-KW"/>
</dbReference>
<feature type="compositionally biased region" description="Polar residues" evidence="2">
    <location>
        <begin position="1"/>
        <end position="33"/>
    </location>
</feature>
<keyword evidence="1" id="KW-0949">S-adenosyl-L-methionine</keyword>
<keyword evidence="1" id="KW-0808">Transferase</keyword>
<feature type="non-terminal residue" evidence="4">
    <location>
        <position position="1"/>
    </location>
</feature>
<dbReference type="InterPro" id="IPR029063">
    <property type="entry name" value="SAM-dependent_MTases_sf"/>
</dbReference>
<feature type="compositionally biased region" description="Basic and acidic residues" evidence="2">
    <location>
        <begin position="34"/>
        <end position="70"/>
    </location>
</feature>
<evidence type="ECO:0000256" key="1">
    <source>
        <dbReference type="PROSITE-ProRule" id="PRU01023"/>
    </source>
</evidence>
<dbReference type="PROSITE" id="PS51686">
    <property type="entry name" value="SAM_MT_RSMB_NOP"/>
    <property type="match status" value="1"/>
</dbReference>
<dbReference type="InterPro" id="IPR042620">
    <property type="entry name" value="NSUN7"/>
</dbReference>
<organism evidence="4 5">
    <name type="scientific">Candidula unifasciata</name>
    <dbReference type="NCBI Taxonomy" id="100452"/>
    <lineage>
        <taxon>Eukaryota</taxon>
        <taxon>Metazoa</taxon>
        <taxon>Spiralia</taxon>
        <taxon>Lophotrochozoa</taxon>
        <taxon>Mollusca</taxon>
        <taxon>Gastropoda</taxon>
        <taxon>Heterobranchia</taxon>
        <taxon>Euthyneura</taxon>
        <taxon>Panpulmonata</taxon>
        <taxon>Eupulmonata</taxon>
        <taxon>Stylommatophora</taxon>
        <taxon>Helicina</taxon>
        <taxon>Helicoidea</taxon>
        <taxon>Geomitridae</taxon>
        <taxon>Candidula</taxon>
    </lineage>
</organism>
<dbReference type="GO" id="GO:0032259">
    <property type="term" value="P:methylation"/>
    <property type="evidence" value="ECO:0007669"/>
    <property type="project" value="UniProtKB-KW"/>
</dbReference>
<keyword evidence="1" id="KW-0694">RNA-binding</keyword>
<evidence type="ECO:0000256" key="2">
    <source>
        <dbReference type="SAM" id="MobiDB-lite"/>
    </source>
</evidence>
<sequence>MSPTVNSQVYETNNPSMFNPPSIRRTSSQNTKQTDAKDKGFSQGDAKDKRFPQADAKDKGFPQADAKDKGFPQADAKGKGFPQADAKCKGLPQGGTKDNSPPNERARFNSAARDVGCMEPGARGMPDKKFNQELSKSSPDTLTRGKATDFTVKPGLPSGAVSVFPASASLPNASSNFGAKGKVSFQNINLTNKESIKQPGIKNNEKNMTGTLSITQADSYIGVNCGSKYRDGEKFSISEPCLYSHRMFIRAAKIFEFLKQDDVDGEEDDVGGENGGSENAQKGELPELDFENPQEQMKTFELTFATLKYQKLFRGILEHSGFFTDYPCFSGDRSLVCIILFDLQTRKFQKYKPHEHEQVDELCCDIEAALLSKKTRLLSHVAKERIKHNAPSIEHLLPEQVRNKDETKTSTPVFLWVNEMKTTMDDMISALEAENFQRLSPEEDISQQTDNVFQVDTHCSDLLIFPPHLDMYVKDTAWVKSGQLVQQDKSSCLAPQSVKHLLGIDQDVIHVNVGTGITTAHLASLLRKTSPNSHIWGFGLDSPDKIRKAAKNLEFLGAKNIKLLTDNFLNVETDEPKLKNVRVIMISANCSKSAITSPVQFIVSEGEDMRFLGELSKADQGLSGLSNLVQEHEKLLRHALK</sequence>
<gene>
    <name evidence="4" type="ORF">CUNI_LOCUS9734</name>
</gene>
<evidence type="ECO:0000313" key="4">
    <source>
        <dbReference type="EMBL" id="CAG5124176.1"/>
    </source>
</evidence>
<reference evidence="4" key="1">
    <citation type="submission" date="2021-04" db="EMBL/GenBank/DDBJ databases">
        <authorList>
            <consortium name="Molecular Ecology Group"/>
        </authorList>
    </citation>
    <scope>NUCLEOTIDE SEQUENCE</scope>
</reference>
<dbReference type="Pfam" id="PF21148">
    <property type="entry name" value="NSUN5_fdxn-like"/>
    <property type="match status" value="1"/>
</dbReference>
<evidence type="ECO:0000259" key="3">
    <source>
        <dbReference type="PROSITE" id="PS51686"/>
    </source>
</evidence>
<dbReference type="Proteomes" id="UP000678393">
    <property type="component" value="Unassembled WGS sequence"/>
</dbReference>
<feature type="domain" description="SAM-dependent MTase RsmB/NOP-type" evidence="3">
    <location>
        <begin position="403"/>
        <end position="641"/>
    </location>
</feature>
<name>A0A8S3ZAT4_9EUPU</name>
<comment type="similarity">
    <text evidence="1">Belongs to the class I-like SAM-binding methyltransferase superfamily. RsmB/NOP family.</text>
</comment>
<feature type="compositionally biased region" description="Polar residues" evidence="2">
    <location>
        <begin position="132"/>
        <end position="141"/>
    </location>
</feature>
<dbReference type="Gene3D" id="3.30.70.1170">
    <property type="entry name" value="Sun protein, domain 3"/>
    <property type="match status" value="1"/>
</dbReference>
<proteinExistence type="inferred from homology"/>
<comment type="caution">
    <text evidence="4">The sequence shown here is derived from an EMBL/GenBank/DDBJ whole genome shotgun (WGS) entry which is preliminary data.</text>
</comment>
<dbReference type="PANTHER" id="PTHR14663">
    <property type="entry name" value="METHYLTRANSFERASE NSUN7-RELATED"/>
    <property type="match status" value="1"/>
</dbReference>
<feature type="region of interest" description="Disordered" evidence="2">
    <location>
        <begin position="1"/>
        <end position="147"/>
    </location>
</feature>
<dbReference type="InterPro" id="IPR049561">
    <property type="entry name" value="NSUN5_7_fdxn-like"/>
</dbReference>
<dbReference type="AlphaFoldDB" id="A0A8S3ZAT4"/>
<keyword evidence="1" id="KW-0489">Methyltransferase</keyword>
<dbReference type="GO" id="GO:0003723">
    <property type="term" value="F:RNA binding"/>
    <property type="evidence" value="ECO:0007669"/>
    <property type="project" value="UniProtKB-UniRule"/>
</dbReference>
<feature type="region of interest" description="Disordered" evidence="2">
    <location>
        <begin position="266"/>
        <end position="288"/>
    </location>
</feature>
<accession>A0A8S3ZAT4</accession>
<dbReference type="PANTHER" id="PTHR14663:SF2">
    <property type="entry name" value="METHYLTRANSFERASE NSUN7-RELATED"/>
    <property type="match status" value="1"/>
</dbReference>
<keyword evidence="5" id="KW-1185">Reference proteome</keyword>
<dbReference type="EMBL" id="CAJHNH020001714">
    <property type="protein sequence ID" value="CAG5124176.1"/>
    <property type="molecule type" value="Genomic_DNA"/>
</dbReference>
<dbReference type="SUPFAM" id="SSF53335">
    <property type="entry name" value="S-adenosyl-L-methionine-dependent methyltransferases"/>
    <property type="match status" value="1"/>
</dbReference>
<dbReference type="InterPro" id="IPR001678">
    <property type="entry name" value="MeTrfase_RsmB-F_NOP2_dom"/>
</dbReference>
<dbReference type="OrthoDB" id="6817893at2759"/>
<comment type="caution">
    <text evidence="1">Lacks conserved residue(s) required for the propagation of feature annotation.</text>
</comment>
<evidence type="ECO:0000313" key="5">
    <source>
        <dbReference type="Proteomes" id="UP000678393"/>
    </source>
</evidence>